<protein>
    <recommendedName>
        <fullName evidence="3">Peptide methionine sulfoxide reductase MsrB</fullName>
        <ecNumber evidence="3">1.8.4.12</ecNumber>
    </recommendedName>
    <alternativeName>
        <fullName evidence="3">Peptide-methionine (R)-S-oxide reductase</fullName>
    </alternativeName>
</protein>
<evidence type="ECO:0000256" key="3">
    <source>
        <dbReference type="HAMAP-Rule" id="MF_01400"/>
    </source>
</evidence>
<sequence length="158" mass="17284">MARMLPQSDEEWARVLTPAEFTVLRQAGTEAPFTGELLNEEREGIYRCRACGAELFRSTTKFDAGCGWPSFYDPSRSDAVRTDVDYKLGYPRTEVRCATCDSHLGHVFPDAPHTPTGRRYCMNSVALTFEPETEPASGSQPSPASGPLSKPASTSTTA</sequence>
<feature type="region of interest" description="Disordered" evidence="4">
    <location>
        <begin position="131"/>
        <end position="158"/>
    </location>
</feature>
<dbReference type="NCBIfam" id="TIGR00357">
    <property type="entry name" value="peptide-methionine (R)-S-oxide reductase MsrB"/>
    <property type="match status" value="1"/>
</dbReference>
<dbReference type="Proteomes" id="UP001219297">
    <property type="component" value="Unassembled WGS sequence"/>
</dbReference>
<dbReference type="Pfam" id="PF01641">
    <property type="entry name" value="SelR"/>
    <property type="match status" value="1"/>
</dbReference>
<dbReference type="EC" id="1.8.4.12" evidence="3"/>
<evidence type="ECO:0000256" key="4">
    <source>
        <dbReference type="SAM" id="MobiDB-lite"/>
    </source>
</evidence>
<keyword evidence="1 3" id="KW-0560">Oxidoreductase</keyword>
<evidence type="ECO:0000256" key="2">
    <source>
        <dbReference type="ARBA" id="ARBA00048488"/>
    </source>
</evidence>
<comment type="cofactor">
    <cofactor evidence="3">
        <name>Zn(2+)</name>
        <dbReference type="ChEBI" id="CHEBI:29105"/>
    </cofactor>
    <text evidence="3">Binds 1 zinc ion per subunit. The zinc ion is important for the structural integrity of the protein.</text>
</comment>
<feature type="active site" description="Nucleophile" evidence="3">
    <location>
        <position position="121"/>
    </location>
</feature>
<dbReference type="EMBL" id="JARBHI010000030">
    <property type="protein sequence ID" value="MDE1657214.1"/>
    <property type="molecule type" value="Genomic_DNA"/>
</dbReference>
<comment type="similarity">
    <text evidence="3">Belongs to the MsrB Met sulfoxide reductase family.</text>
</comment>
<dbReference type="RefSeq" id="WP_274778669.1">
    <property type="nucleotide sequence ID" value="NZ_JARBHI010000030.1"/>
</dbReference>
<feature type="binding site" evidence="3">
    <location>
        <position position="97"/>
    </location>
    <ligand>
        <name>Zn(2+)</name>
        <dbReference type="ChEBI" id="CHEBI:29105"/>
    </ligand>
</feature>
<accession>A0ABT5V8T6</accession>
<gene>
    <name evidence="3 6" type="primary">msrB</name>
    <name evidence="6" type="ORF">PWJ81_09060</name>
</gene>
<feature type="binding site" evidence="3">
    <location>
        <position position="100"/>
    </location>
    <ligand>
        <name>Zn(2+)</name>
        <dbReference type="ChEBI" id="CHEBI:29105"/>
    </ligand>
</feature>
<organism evidence="6 7">
    <name type="scientific">Actinotignum sanguinis</name>
    <dbReference type="NCBI Taxonomy" id="1445614"/>
    <lineage>
        <taxon>Bacteria</taxon>
        <taxon>Bacillati</taxon>
        <taxon>Actinomycetota</taxon>
        <taxon>Actinomycetes</taxon>
        <taxon>Actinomycetales</taxon>
        <taxon>Actinomycetaceae</taxon>
        <taxon>Actinotignum</taxon>
    </lineage>
</organism>
<dbReference type="PANTHER" id="PTHR10173">
    <property type="entry name" value="METHIONINE SULFOXIDE REDUCTASE"/>
    <property type="match status" value="1"/>
</dbReference>
<dbReference type="HAMAP" id="MF_01400">
    <property type="entry name" value="MsrB"/>
    <property type="match status" value="1"/>
</dbReference>
<evidence type="ECO:0000256" key="1">
    <source>
        <dbReference type="ARBA" id="ARBA00023002"/>
    </source>
</evidence>
<dbReference type="Gene3D" id="2.170.150.20">
    <property type="entry name" value="Peptide methionine sulfoxide reductase"/>
    <property type="match status" value="1"/>
</dbReference>
<dbReference type="SUPFAM" id="SSF51316">
    <property type="entry name" value="Mss4-like"/>
    <property type="match status" value="1"/>
</dbReference>
<feature type="domain" description="MsrB" evidence="5">
    <location>
        <begin position="9"/>
        <end position="132"/>
    </location>
</feature>
<feature type="binding site" evidence="3">
    <location>
        <position position="48"/>
    </location>
    <ligand>
        <name>Zn(2+)</name>
        <dbReference type="ChEBI" id="CHEBI:29105"/>
    </ligand>
</feature>
<dbReference type="InterPro" id="IPR028427">
    <property type="entry name" value="Met_Sox_Rdtase_MsrB"/>
</dbReference>
<comment type="caution">
    <text evidence="6">The sequence shown here is derived from an EMBL/GenBank/DDBJ whole genome shotgun (WGS) entry which is preliminary data.</text>
</comment>
<dbReference type="PROSITE" id="PS51790">
    <property type="entry name" value="MSRB"/>
    <property type="match status" value="1"/>
</dbReference>
<name>A0ABT5V8T6_9ACTO</name>
<keyword evidence="3" id="KW-0479">Metal-binding</keyword>
<dbReference type="PANTHER" id="PTHR10173:SF52">
    <property type="entry name" value="METHIONINE-R-SULFOXIDE REDUCTASE B1"/>
    <property type="match status" value="1"/>
</dbReference>
<keyword evidence="3" id="KW-0862">Zinc</keyword>
<dbReference type="InterPro" id="IPR011057">
    <property type="entry name" value="Mss4-like_sf"/>
</dbReference>
<evidence type="ECO:0000313" key="6">
    <source>
        <dbReference type="EMBL" id="MDE1657214.1"/>
    </source>
</evidence>
<evidence type="ECO:0000259" key="5">
    <source>
        <dbReference type="PROSITE" id="PS51790"/>
    </source>
</evidence>
<dbReference type="InterPro" id="IPR002579">
    <property type="entry name" value="Met_Sox_Rdtase_MsrB_dom"/>
</dbReference>
<proteinExistence type="inferred from homology"/>
<feature type="binding site" evidence="3">
    <location>
        <position position="51"/>
    </location>
    <ligand>
        <name>Zn(2+)</name>
        <dbReference type="ChEBI" id="CHEBI:29105"/>
    </ligand>
</feature>
<keyword evidence="7" id="KW-1185">Reference proteome</keyword>
<dbReference type="GO" id="GO:0033743">
    <property type="term" value="F:peptide-methionine (R)-S-oxide reductase activity"/>
    <property type="evidence" value="ECO:0007669"/>
    <property type="project" value="UniProtKB-EC"/>
</dbReference>
<evidence type="ECO:0000313" key="7">
    <source>
        <dbReference type="Proteomes" id="UP001219297"/>
    </source>
</evidence>
<comment type="catalytic activity">
    <reaction evidence="2 3">
        <text>L-methionyl-[protein] + [thioredoxin]-disulfide + H2O = L-methionyl-(R)-S-oxide-[protein] + [thioredoxin]-dithiol</text>
        <dbReference type="Rhea" id="RHEA:24164"/>
        <dbReference type="Rhea" id="RHEA-COMP:10698"/>
        <dbReference type="Rhea" id="RHEA-COMP:10700"/>
        <dbReference type="Rhea" id="RHEA-COMP:12313"/>
        <dbReference type="Rhea" id="RHEA-COMP:12314"/>
        <dbReference type="ChEBI" id="CHEBI:15377"/>
        <dbReference type="ChEBI" id="CHEBI:16044"/>
        <dbReference type="ChEBI" id="CHEBI:29950"/>
        <dbReference type="ChEBI" id="CHEBI:45764"/>
        <dbReference type="ChEBI" id="CHEBI:50058"/>
        <dbReference type="EC" id="1.8.4.12"/>
    </reaction>
</comment>
<feature type="compositionally biased region" description="Low complexity" evidence="4">
    <location>
        <begin position="135"/>
        <end position="147"/>
    </location>
</feature>
<reference evidence="6 7" key="1">
    <citation type="submission" date="2023-02" db="EMBL/GenBank/DDBJ databases">
        <title>Defining the Infant Male Urobiome and Moving Towards Mechanisms in Urobiome Research.</title>
        <authorList>
            <person name="Reasoner S."/>
            <person name="Flores V."/>
            <person name="Van Horn G."/>
            <person name="Morales G."/>
            <person name="Peard L."/>
            <person name="Abelson B."/>
            <person name="Manuel C."/>
            <person name="Lee J."/>
            <person name="Baker B."/>
            <person name="Williams T."/>
            <person name="Schmitz J."/>
            <person name="Clayton D."/>
            <person name="Hadjifrangiskou M."/>
        </authorList>
    </citation>
    <scope>NUCLEOTIDE SEQUENCE [LARGE SCALE GENOMIC DNA]</scope>
    <source>
        <strain evidence="6 7">AS1053</strain>
    </source>
</reference>